<dbReference type="Proteomes" id="UP000037712">
    <property type="component" value="Unassembled WGS sequence"/>
</dbReference>
<dbReference type="InterPro" id="IPR024344">
    <property type="entry name" value="MDMPI_metal-binding"/>
</dbReference>
<dbReference type="GO" id="GO:0046872">
    <property type="term" value="F:metal ion binding"/>
    <property type="evidence" value="ECO:0007669"/>
    <property type="project" value="InterPro"/>
</dbReference>
<accession>A0A0M9WNU6</accession>
<dbReference type="InterPro" id="IPR034660">
    <property type="entry name" value="DinB/YfiT-like"/>
</dbReference>
<organism evidence="2 3">
    <name type="scientific">Rhodococcus rhodochrous KG-21</name>
    <dbReference type="NCBI Taxonomy" id="1441923"/>
    <lineage>
        <taxon>Bacteria</taxon>
        <taxon>Bacillati</taxon>
        <taxon>Actinomycetota</taxon>
        <taxon>Actinomycetes</taxon>
        <taxon>Mycobacteriales</taxon>
        <taxon>Nocardiaceae</taxon>
        <taxon>Rhodococcus</taxon>
    </lineage>
</organism>
<evidence type="ECO:0000259" key="1">
    <source>
        <dbReference type="Pfam" id="PF11716"/>
    </source>
</evidence>
<dbReference type="AlphaFoldDB" id="A0A0M9WNU6"/>
<reference evidence="3" key="2">
    <citation type="submission" date="2015-01" db="EMBL/GenBank/DDBJ databases">
        <title>Draft genome sequence of potential hydrocarbon metabolising strain of Rhodococcus rhodochrous.</title>
        <authorList>
            <person name="Aggarwal R.K."/>
            <person name="Dawar C."/>
        </authorList>
    </citation>
    <scope>NUCLEOTIDE SEQUENCE [LARGE SCALE GENOMIC DNA]</scope>
    <source>
        <strain evidence="3">KG-21</strain>
    </source>
</reference>
<dbReference type="Gene3D" id="1.20.120.450">
    <property type="entry name" value="dinb family like domain"/>
    <property type="match status" value="1"/>
</dbReference>
<sequence>MTETLSPARHYRDLAAKFTARVEAVPADRWDHPSPCEGWTARDVLRHVVDTQRQIVTVVGLELPAGPSPDTDPSGAWTTTRDGMQAILDDPRRAGLEYDGHFGRTTLAATVARFYNFDLVVHAWDLARAAGLDDTVDAEDLDFVEATARALGDSIRMEGVCGPAVEVPADADRQTRVLAHLGRRA</sequence>
<dbReference type="InterPro" id="IPR017520">
    <property type="entry name" value="CHP03086"/>
</dbReference>
<dbReference type="NCBIfam" id="TIGR03083">
    <property type="entry name" value="maleylpyruvate isomerase family mycothiol-dependent enzyme"/>
    <property type="match status" value="1"/>
</dbReference>
<dbReference type="PATRIC" id="fig|1441923.3.peg.2693"/>
<feature type="domain" description="Mycothiol-dependent maleylpyruvate isomerase metal-binding" evidence="1">
    <location>
        <begin position="12"/>
        <end position="127"/>
    </location>
</feature>
<gene>
    <name evidence="2" type="ORF">Z051_12240</name>
</gene>
<reference evidence="2 3" key="1">
    <citation type="journal article" date="2015" name="Genome Announc.">
        <title>Draft Genome Sequence of Rhodococcus rhodochrous Strain KG-21, a Soil Isolate from Oil Fields of Krishna-Godavari Basin, India.</title>
        <authorList>
            <person name="Dawar C."/>
            <person name="Aggarwal R.K."/>
        </authorList>
    </citation>
    <scope>NUCLEOTIDE SEQUENCE [LARGE SCALE GENOMIC DNA]</scope>
    <source>
        <strain evidence="2 3">KG-21</strain>
    </source>
</reference>
<comment type="caution">
    <text evidence="2">The sequence shown here is derived from an EMBL/GenBank/DDBJ whole genome shotgun (WGS) entry which is preliminary data.</text>
</comment>
<dbReference type="SUPFAM" id="SSF109854">
    <property type="entry name" value="DinB/YfiT-like putative metalloenzymes"/>
    <property type="match status" value="1"/>
</dbReference>
<name>A0A0M9WNU6_RHORH</name>
<dbReference type="EMBL" id="AZYO01000027">
    <property type="protein sequence ID" value="KOS55957.1"/>
    <property type="molecule type" value="Genomic_DNA"/>
</dbReference>
<dbReference type="NCBIfam" id="TIGR03086">
    <property type="entry name" value="TIGR03086 family metal-binding protein"/>
    <property type="match status" value="1"/>
</dbReference>
<proteinExistence type="predicted"/>
<dbReference type="Pfam" id="PF11716">
    <property type="entry name" value="MDMPI_N"/>
    <property type="match status" value="1"/>
</dbReference>
<protein>
    <recommendedName>
        <fullName evidence="1">Mycothiol-dependent maleylpyruvate isomerase metal-binding domain-containing protein</fullName>
    </recommendedName>
</protein>
<evidence type="ECO:0000313" key="3">
    <source>
        <dbReference type="Proteomes" id="UP000037712"/>
    </source>
</evidence>
<evidence type="ECO:0000313" key="2">
    <source>
        <dbReference type="EMBL" id="KOS55957.1"/>
    </source>
</evidence>
<dbReference type="InterPro" id="IPR017517">
    <property type="entry name" value="Maleyloyr_isom"/>
</dbReference>
<dbReference type="RefSeq" id="WP_054372976.1">
    <property type="nucleotide sequence ID" value="NZ_AZYO01000027.1"/>
</dbReference>